<dbReference type="PROSITE" id="PS51257">
    <property type="entry name" value="PROKAR_LIPOPROTEIN"/>
    <property type="match status" value="1"/>
</dbReference>
<name>A0ABT7N1S5_9MICO</name>
<dbReference type="RefSeq" id="WP_286289596.1">
    <property type="nucleotide sequence ID" value="NZ_JASXSZ010000005.1"/>
</dbReference>
<accession>A0ABT7N1S5</accession>
<evidence type="ECO:0000313" key="2">
    <source>
        <dbReference type="EMBL" id="MDL9980626.1"/>
    </source>
</evidence>
<feature type="chain" id="PRO_5045958830" description="Lipoprotein" evidence="1">
    <location>
        <begin position="24"/>
        <end position="181"/>
    </location>
</feature>
<reference evidence="2 3" key="1">
    <citation type="submission" date="2023-06" db="EMBL/GenBank/DDBJ databases">
        <title>Microbacterium sp. nov., isolated from a waste landfill.</title>
        <authorList>
            <person name="Wen W."/>
        </authorList>
    </citation>
    <scope>NUCLEOTIDE SEQUENCE [LARGE SCALE GENOMIC DNA]</scope>
    <source>
        <strain evidence="2 3">ASV49</strain>
    </source>
</reference>
<comment type="caution">
    <text evidence="2">The sequence shown here is derived from an EMBL/GenBank/DDBJ whole genome shotgun (WGS) entry which is preliminary data.</text>
</comment>
<gene>
    <name evidence="2" type="ORF">QSV35_14895</name>
</gene>
<protein>
    <recommendedName>
        <fullName evidence="4">Lipoprotein</fullName>
    </recommendedName>
</protein>
<dbReference type="EMBL" id="JASXSZ010000005">
    <property type="protein sequence ID" value="MDL9980626.1"/>
    <property type="molecule type" value="Genomic_DNA"/>
</dbReference>
<evidence type="ECO:0000313" key="3">
    <source>
        <dbReference type="Proteomes" id="UP001235064"/>
    </source>
</evidence>
<sequence length="181" mass="19256">MTSRPGVLLVACLLALGLTGCVGDPSPAPSTTAPAFASDAEAYKAAEKVYREYVDAANNIKLEEPTTFDALFEWTTGDANAGSRKTFSQMHADGWHVAGVTRVEAIAPSERQVDPRDSPTLDVCLDVSDVKLSNAAGESVSDPNRPPVQSMRVKFELARDAKYGLLISSIDGRTDGLVCSH</sequence>
<dbReference type="Proteomes" id="UP001235064">
    <property type="component" value="Unassembled WGS sequence"/>
</dbReference>
<evidence type="ECO:0000256" key="1">
    <source>
        <dbReference type="SAM" id="SignalP"/>
    </source>
</evidence>
<proteinExistence type="predicted"/>
<keyword evidence="1" id="KW-0732">Signal</keyword>
<feature type="signal peptide" evidence="1">
    <location>
        <begin position="1"/>
        <end position="23"/>
    </location>
</feature>
<keyword evidence="3" id="KW-1185">Reference proteome</keyword>
<evidence type="ECO:0008006" key="4">
    <source>
        <dbReference type="Google" id="ProtNLM"/>
    </source>
</evidence>
<organism evidence="2 3">
    <name type="scientific">Microbacterium candidum</name>
    <dbReference type="NCBI Taxonomy" id="3041922"/>
    <lineage>
        <taxon>Bacteria</taxon>
        <taxon>Bacillati</taxon>
        <taxon>Actinomycetota</taxon>
        <taxon>Actinomycetes</taxon>
        <taxon>Micrococcales</taxon>
        <taxon>Microbacteriaceae</taxon>
        <taxon>Microbacterium</taxon>
    </lineage>
</organism>